<evidence type="ECO:0000256" key="8">
    <source>
        <dbReference type="ARBA" id="ARBA00023128"/>
    </source>
</evidence>
<gene>
    <name evidence="14" type="ORF">RRG08_031137</name>
</gene>
<evidence type="ECO:0000313" key="14">
    <source>
        <dbReference type="EMBL" id="KAK3768347.1"/>
    </source>
</evidence>
<feature type="domain" description="Aminomethyltransferase C-terminal" evidence="13">
    <location>
        <begin position="323"/>
        <end position="401"/>
    </location>
</feature>
<dbReference type="FunFam" id="3.30.1360.120:FF:000014">
    <property type="entry name" value="Aminomethyltransferase"/>
    <property type="match status" value="1"/>
</dbReference>
<evidence type="ECO:0000256" key="1">
    <source>
        <dbReference type="ARBA" id="ARBA00003631"/>
    </source>
</evidence>
<dbReference type="InterPro" id="IPR006223">
    <property type="entry name" value="GcvT"/>
</dbReference>
<protein>
    <recommendedName>
        <fullName evidence="11">Aminomethyltransferase</fullName>
        <ecNumber evidence="11">2.1.2.10</ecNumber>
    </recommendedName>
    <alternativeName>
        <fullName evidence="11">Glycine cleavage system T protein</fullName>
    </alternativeName>
</protein>
<comment type="catalytic activity">
    <reaction evidence="9 11">
        <text>N(6)-[(R)-S(8)-aminomethyldihydrolipoyl]-L-lysyl-[protein] + (6S)-5,6,7,8-tetrahydrofolate = N(6)-[(R)-dihydrolipoyl]-L-lysyl-[protein] + (6R)-5,10-methylene-5,6,7,8-tetrahydrofolate + NH4(+)</text>
        <dbReference type="Rhea" id="RHEA:16945"/>
        <dbReference type="Rhea" id="RHEA-COMP:10475"/>
        <dbReference type="Rhea" id="RHEA-COMP:10492"/>
        <dbReference type="ChEBI" id="CHEBI:15636"/>
        <dbReference type="ChEBI" id="CHEBI:28938"/>
        <dbReference type="ChEBI" id="CHEBI:57453"/>
        <dbReference type="ChEBI" id="CHEBI:83100"/>
        <dbReference type="ChEBI" id="CHEBI:83143"/>
        <dbReference type="EC" id="2.1.2.10"/>
    </reaction>
</comment>
<dbReference type="FunFam" id="3.30.70.1400:FF:000001">
    <property type="entry name" value="Aminomethyltransferase"/>
    <property type="match status" value="1"/>
</dbReference>
<dbReference type="Gene3D" id="3.30.70.1400">
    <property type="entry name" value="Aminomethyltransferase beta-barrel domains"/>
    <property type="match status" value="1"/>
</dbReference>
<evidence type="ECO:0000256" key="3">
    <source>
        <dbReference type="ARBA" id="ARBA00008609"/>
    </source>
</evidence>
<organism evidence="14 15">
    <name type="scientific">Elysia crispata</name>
    <name type="common">lettuce slug</name>
    <dbReference type="NCBI Taxonomy" id="231223"/>
    <lineage>
        <taxon>Eukaryota</taxon>
        <taxon>Metazoa</taxon>
        <taxon>Spiralia</taxon>
        <taxon>Lophotrochozoa</taxon>
        <taxon>Mollusca</taxon>
        <taxon>Gastropoda</taxon>
        <taxon>Heterobranchia</taxon>
        <taxon>Euthyneura</taxon>
        <taxon>Panpulmonata</taxon>
        <taxon>Sacoglossa</taxon>
        <taxon>Placobranchoidea</taxon>
        <taxon>Plakobranchidae</taxon>
        <taxon>Elysia</taxon>
    </lineage>
</organism>
<feature type="binding site" evidence="10">
    <location>
        <position position="235"/>
    </location>
    <ligand>
        <name>substrate</name>
    </ligand>
</feature>
<evidence type="ECO:0000313" key="15">
    <source>
        <dbReference type="Proteomes" id="UP001283361"/>
    </source>
</evidence>
<evidence type="ECO:0000256" key="5">
    <source>
        <dbReference type="ARBA" id="ARBA00022576"/>
    </source>
</evidence>
<evidence type="ECO:0000256" key="4">
    <source>
        <dbReference type="ARBA" id="ARBA00011690"/>
    </source>
</evidence>
<evidence type="ECO:0000259" key="13">
    <source>
        <dbReference type="Pfam" id="PF08669"/>
    </source>
</evidence>
<dbReference type="SUPFAM" id="SSF103025">
    <property type="entry name" value="Folate-binding domain"/>
    <property type="match status" value="1"/>
</dbReference>
<dbReference type="Gene3D" id="2.40.30.110">
    <property type="entry name" value="Aminomethyltransferase beta-barrel domains"/>
    <property type="match status" value="1"/>
</dbReference>
<comment type="subcellular location">
    <subcellularLocation>
        <location evidence="2 11">Mitochondrion</location>
    </subcellularLocation>
</comment>
<comment type="function">
    <text evidence="1 11">The glycine cleavage system catalyzes the degradation of glycine.</text>
</comment>
<evidence type="ECO:0000256" key="6">
    <source>
        <dbReference type="ARBA" id="ARBA00022679"/>
    </source>
</evidence>
<dbReference type="GO" id="GO:0005960">
    <property type="term" value="C:glycine cleavage complex"/>
    <property type="evidence" value="ECO:0007669"/>
    <property type="project" value="InterPro"/>
</dbReference>
<evidence type="ECO:0000256" key="11">
    <source>
        <dbReference type="RuleBase" id="RU003981"/>
    </source>
</evidence>
<dbReference type="EMBL" id="JAWDGP010004062">
    <property type="protein sequence ID" value="KAK3768347.1"/>
    <property type="molecule type" value="Genomic_DNA"/>
</dbReference>
<evidence type="ECO:0000256" key="7">
    <source>
        <dbReference type="ARBA" id="ARBA00022946"/>
    </source>
</evidence>
<evidence type="ECO:0000256" key="9">
    <source>
        <dbReference type="ARBA" id="ARBA00047665"/>
    </source>
</evidence>
<name>A0AAE1DF97_9GAST</name>
<dbReference type="EC" id="2.1.2.10" evidence="11"/>
<dbReference type="NCBIfam" id="TIGR00528">
    <property type="entry name" value="gcvT"/>
    <property type="match status" value="1"/>
</dbReference>
<dbReference type="GO" id="GO:0005739">
    <property type="term" value="C:mitochondrion"/>
    <property type="evidence" value="ECO:0007669"/>
    <property type="project" value="UniProtKB-SubCell"/>
</dbReference>
<dbReference type="InterPro" id="IPR006222">
    <property type="entry name" value="GCVT_N"/>
</dbReference>
<dbReference type="FunFam" id="4.10.1250.10:FF:000002">
    <property type="entry name" value="Aminomethyltransferase"/>
    <property type="match status" value="1"/>
</dbReference>
<dbReference type="GO" id="GO:0004047">
    <property type="term" value="F:aminomethyltransferase activity"/>
    <property type="evidence" value="ECO:0007669"/>
    <property type="project" value="UniProtKB-EC"/>
</dbReference>
<dbReference type="InterPro" id="IPR027266">
    <property type="entry name" value="TrmE/GcvT-like"/>
</dbReference>
<dbReference type="InterPro" id="IPR013977">
    <property type="entry name" value="GcvT_C"/>
</dbReference>
<evidence type="ECO:0000256" key="10">
    <source>
        <dbReference type="PIRSR" id="PIRSR006487-1"/>
    </source>
</evidence>
<keyword evidence="6 11" id="KW-0808">Transferase</keyword>
<dbReference type="InterPro" id="IPR028896">
    <property type="entry name" value="GcvT/YgfZ/DmdA"/>
</dbReference>
<dbReference type="Pfam" id="PF08669">
    <property type="entry name" value="GCV_T_C"/>
    <property type="match status" value="1"/>
</dbReference>
<comment type="subunit">
    <text evidence="4 11">The glycine cleavage system is composed of four proteins: P, T, L and H.</text>
</comment>
<feature type="domain" description="GCVT N-terminal" evidence="12">
    <location>
        <begin position="41"/>
        <end position="300"/>
    </location>
</feature>
<evidence type="ECO:0000259" key="12">
    <source>
        <dbReference type="Pfam" id="PF01571"/>
    </source>
</evidence>
<dbReference type="PIRSF" id="PIRSF006487">
    <property type="entry name" value="GcvT"/>
    <property type="match status" value="1"/>
</dbReference>
<dbReference type="InterPro" id="IPR029043">
    <property type="entry name" value="GcvT/YgfZ_C"/>
</dbReference>
<dbReference type="NCBIfam" id="NF001567">
    <property type="entry name" value="PRK00389.1"/>
    <property type="match status" value="1"/>
</dbReference>
<keyword evidence="8 11" id="KW-0496">Mitochondrion</keyword>
<sequence>MAHIRLGFKNLRDVLNAVGGPRRSSAKRFFAQDAELKRTALYDFHVAEGAKMVPFAGWEMPVKYKTGITEEHLHVRQQVGIFDVSHMLQTRVEGKDRKEFMEKMVVTDIQGLQDNQGTLTVFTNDQGGILDDLIINNTDKDYLYVVSNAGCADTDLAHMKATEASFQKSGGDVKLSVIENALLAVQGPQMVSVLQPGVDFDLKNLPFMTTTEGKVFGVEGCRITRCGYTGEDGVEISVPQSGAEQLLSSLLASSHASVKMIGLGARDSLRLEAGLCLYGNDINATTTPVEANLTWLVSKTRRQKLDFPGAEIIVNQIKKKPTKRRVGFVSSGAPIRGHAKIFSEDGSELIGETTSGCPSPSLKVNVSMGYVQTPFAKNGTKIKIEVRKKMVDAEVSKMPFVPSKYYILK</sequence>
<dbReference type="SUPFAM" id="SSF101790">
    <property type="entry name" value="Aminomethyltransferase beta-barrel domain"/>
    <property type="match status" value="1"/>
</dbReference>
<comment type="caution">
    <text evidence="14">The sequence shown here is derived from an EMBL/GenBank/DDBJ whole genome shotgun (WGS) entry which is preliminary data.</text>
</comment>
<keyword evidence="5 11" id="KW-0032">Aminotransferase</keyword>
<keyword evidence="7 11" id="KW-0809">Transit peptide</keyword>
<dbReference type="Proteomes" id="UP001283361">
    <property type="component" value="Unassembled WGS sequence"/>
</dbReference>
<proteinExistence type="inferred from homology"/>
<evidence type="ECO:0000256" key="2">
    <source>
        <dbReference type="ARBA" id="ARBA00004173"/>
    </source>
</evidence>
<dbReference type="GO" id="GO:0006546">
    <property type="term" value="P:glycine catabolic process"/>
    <property type="evidence" value="ECO:0007669"/>
    <property type="project" value="InterPro"/>
</dbReference>
<dbReference type="Pfam" id="PF01571">
    <property type="entry name" value="GCV_T"/>
    <property type="match status" value="1"/>
</dbReference>
<dbReference type="Gene3D" id="3.30.1360.120">
    <property type="entry name" value="Probable tRNA modification gtpase trme, domain 1"/>
    <property type="match status" value="1"/>
</dbReference>
<dbReference type="Gene3D" id="4.10.1250.10">
    <property type="entry name" value="Aminomethyltransferase fragment"/>
    <property type="match status" value="1"/>
</dbReference>
<comment type="similarity">
    <text evidence="3 11">Belongs to the GcvT family.</text>
</comment>
<keyword evidence="15" id="KW-1185">Reference proteome</keyword>
<dbReference type="AlphaFoldDB" id="A0AAE1DF97"/>
<reference evidence="14" key="1">
    <citation type="journal article" date="2023" name="G3 (Bethesda)">
        <title>A reference genome for the long-term kleptoplast-retaining sea slug Elysia crispata morphotype clarki.</title>
        <authorList>
            <person name="Eastman K.E."/>
            <person name="Pendleton A.L."/>
            <person name="Shaikh M.A."/>
            <person name="Suttiyut T."/>
            <person name="Ogas R."/>
            <person name="Tomko P."/>
            <person name="Gavelis G."/>
            <person name="Widhalm J.R."/>
            <person name="Wisecaver J.H."/>
        </authorList>
    </citation>
    <scope>NUCLEOTIDE SEQUENCE</scope>
    <source>
        <strain evidence="14">ECLA1</strain>
    </source>
</reference>
<dbReference type="FunFam" id="2.40.30.110:FF:000002">
    <property type="entry name" value="Aminomethyltransferase"/>
    <property type="match status" value="1"/>
</dbReference>
<dbReference type="PANTHER" id="PTHR43757:SF16">
    <property type="entry name" value="AMINOMETHYLTRANSFERASE, MITOCHONDRIAL"/>
    <property type="match status" value="1"/>
</dbReference>
<dbReference type="PANTHER" id="PTHR43757">
    <property type="entry name" value="AMINOMETHYLTRANSFERASE"/>
    <property type="match status" value="1"/>
</dbReference>
<dbReference type="GO" id="GO:0008483">
    <property type="term" value="F:transaminase activity"/>
    <property type="evidence" value="ECO:0007669"/>
    <property type="project" value="UniProtKB-KW"/>
</dbReference>
<accession>A0AAE1DF97</accession>